<dbReference type="STRING" id="45351.A7RU13"/>
<dbReference type="GO" id="GO:0005789">
    <property type="term" value="C:endoplasmic reticulum membrane"/>
    <property type="evidence" value="ECO:0007669"/>
    <property type="project" value="UniProtKB-SubCell"/>
</dbReference>
<keyword evidence="11" id="KW-1185">Reference proteome</keyword>
<proteinExistence type="inferred from homology"/>
<feature type="domain" description="FAD-binding PCMH-type" evidence="9">
    <location>
        <begin position="26"/>
        <end position="196"/>
    </location>
</feature>
<comment type="similarity">
    <text evidence="3 8">Belongs to the oxygen-dependent FAD-linked oxidoreductase family.</text>
</comment>
<dbReference type="GO" id="GO:0019853">
    <property type="term" value="P:L-ascorbic acid biosynthetic process"/>
    <property type="evidence" value="ECO:0007669"/>
    <property type="project" value="UniProtKB-KW"/>
</dbReference>
<dbReference type="UniPathway" id="UPA00991">
    <property type="reaction ID" value="UER00939"/>
</dbReference>
<dbReference type="PANTHER" id="PTHR43762">
    <property type="entry name" value="L-GULONOLACTONE OXIDASE"/>
    <property type="match status" value="1"/>
</dbReference>
<dbReference type="Gene3D" id="3.30.70.2520">
    <property type="match status" value="1"/>
</dbReference>
<dbReference type="HOGENOM" id="CLU_003896_4_1_1"/>
<comment type="cofactor">
    <cofactor evidence="1 8">
        <name>FAD</name>
        <dbReference type="ChEBI" id="CHEBI:57692"/>
    </cofactor>
</comment>
<dbReference type="PANTHER" id="PTHR43762:SF8">
    <property type="entry name" value="L-GULONOLACTONE OXIDASE"/>
    <property type="match status" value="1"/>
</dbReference>
<dbReference type="Pfam" id="PF04030">
    <property type="entry name" value="ALO"/>
    <property type="match status" value="1"/>
</dbReference>
<dbReference type="InterPro" id="IPR016166">
    <property type="entry name" value="FAD-bd_PCMH"/>
</dbReference>
<evidence type="ECO:0000256" key="4">
    <source>
        <dbReference type="ARBA" id="ARBA00022630"/>
    </source>
</evidence>
<keyword evidence="8" id="KW-0060">Ascorbate biosynthesis</keyword>
<evidence type="ECO:0000256" key="7">
    <source>
        <dbReference type="ARBA" id="ARBA00023136"/>
    </source>
</evidence>
<keyword evidence="8" id="KW-0812">Transmembrane</keyword>
<dbReference type="eggNOG" id="KOG4730">
    <property type="taxonomic scope" value="Eukaryota"/>
</dbReference>
<sequence length="452" mass="52058">MSSLETKKVLARGKKGHRFTNWSTTYSCSPELYFEPESTDEIRQILLIAKELHKRVRVVGSGYSPSDLACTPEYMMSLKKYKAVLEIDQEKQQVTMQAGLTLTELHTVLDIHGLGFPNLGAVSGISCAGVISTCVHGTGFNYGLLATHVSRLDIMTASGEIITCSRMHNEDIFRSVICGMGSVGVILSITWQCEKTFSLCLNKKSFYLNEMLEDLEAQLVSCDHFKFFWYPHTDKVVAEYASRTTRGHTPPQNSWFRDMLIGFYLLEFLYWLSIFIPALVPLISKLYYMIATSGSKERIDRSYKIMNFNCLFKQYVTEWCIPRNKVADVLRTLRDWTEKSGYKVHFPVEVRFVKADDFYLSPCYKTDSCFINIICYRPYNQFVAHDAYWRFYENLMDSVGGKPHWAKAHNLCAADMEKKYPMFNKYREVCQRLDPQGILRNSNVDCTIFGKT</sequence>
<dbReference type="InParanoid" id="A7RU13"/>
<comment type="function">
    <text evidence="8">Oxidizes L-gulono-1,4-lactone to hydrogen peroxide and L-xylo-hexulonolactone which spontaneously isomerizes to L-ascorbate.</text>
</comment>
<dbReference type="PhylomeDB" id="A7RU13"/>
<dbReference type="PIRSF" id="PIRSF000136">
    <property type="entry name" value="LGO_GLO"/>
    <property type="match status" value="1"/>
</dbReference>
<dbReference type="OMA" id="YPRFGEF"/>
<dbReference type="EMBL" id="DS469539">
    <property type="protein sequence ID" value="EDO44935.1"/>
    <property type="molecule type" value="Genomic_DNA"/>
</dbReference>
<organism evidence="10 11">
    <name type="scientific">Nematostella vectensis</name>
    <name type="common">Starlet sea anemone</name>
    <dbReference type="NCBI Taxonomy" id="45351"/>
    <lineage>
        <taxon>Eukaryota</taxon>
        <taxon>Metazoa</taxon>
        <taxon>Cnidaria</taxon>
        <taxon>Anthozoa</taxon>
        <taxon>Hexacorallia</taxon>
        <taxon>Actiniaria</taxon>
        <taxon>Edwardsiidae</taxon>
        <taxon>Nematostella</taxon>
    </lineage>
</organism>
<evidence type="ECO:0000256" key="5">
    <source>
        <dbReference type="ARBA" id="ARBA00022827"/>
    </source>
</evidence>
<gene>
    <name evidence="10" type="ORF">NEMVEDRAFT_v1g240691</name>
</gene>
<keyword evidence="5 8" id="KW-0274">FAD</keyword>
<name>A7RU13_NEMVE</name>
<comment type="pathway">
    <text evidence="8">Cofactor biosynthesis; L-ascorbate biosynthesis via UDP-alpha-D-glucuronate pathway; L-ascorbate from UDP-alpha-D-glucuronate: step 4/4.</text>
</comment>
<dbReference type="AlphaFoldDB" id="A7RU13"/>
<dbReference type="InterPro" id="IPR030654">
    <property type="entry name" value="Sugar_lactone_oxidase"/>
</dbReference>
<dbReference type="InterPro" id="IPR016171">
    <property type="entry name" value="Vanillyl_alc_oxidase_C-sub2"/>
</dbReference>
<evidence type="ECO:0000256" key="3">
    <source>
        <dbReference type="ARBA" id="ARBA00005466"/>
    </source>
</evidence>
<evidence type="ECO:0000256" key="6">
    <source>
        <dbReference type="ARBA" id="ARBA00023002"/>
    </source>
</evidence>
<dbReference type="Proteomes" id="UP000001593">
    <property type="component" value="Unassembled WGS sequence"/>
</dbReference>
<dbReference type="SUPFAM" id="SSF56176">
    <property type="entry name" value="FAD-binding/transporter-associated domain-like"/>
    <property type="match status" value="1"/>
</dbReference>
<evidence type="ECO:0000256" key="1">
    <source>
        <dbReference type="ARBA" id="ARBA00001974"/>
    </source>
</evidence>
<dbReference type="NCBIfam" id="TIGR01678">
    <property type="entry name" value="FAD_lactone_ox"/>
    <property type="match status" value="1"/>
</dbReference>
<dbReference type="InterPro" id="IPR007173">
    <property type="entry name" value="ALO_C"/>
</dbReference>
<dbReference type="Pfam" id="PF01565">
    <property type="entry name" value="FAD_binding_4"/>
    <property type="match status" value="1"/>
</dbReference>
<evidence type="ECO:0000313" key="10">
    <source>
        <dbReference type="EMBL" id="EDO44935.1"/>
    </source>
</evidence>
<dbReference type="InterPro" id="IPR016169">
    <property type="entry name" value="FAD-bd_PCMH_sub2"/>
</dbReference>
<dbReference type="InterPro" id="IPR016167">
    <property type="entry name" value="FAD-bd_PCMH_sub1"/>
</dbReference>
<evidence type="ECO:0000256" key="2">
    <source>
        <dbReference type="ARBA" id="ARBA00004370"/>
    </source>
</evidence>
<feature type="transmembrane region" description="Helical" evidence="8">
    <location>
        <begin position="268"/>
        <end position="288"/>
    </location>
</feature>
<dbReference type="InterPro" id="IPR010031">
    <property type="entry name" value="FAD_lactone_oxidase-like"/>
</dbReference>
<dbReference type="GO" id="GO:0016491">
    <property type="term" value="F:oxidoreductase activity"/>
    <property type="evidence" value="ECO:0000318"/>
    <property type="project" value="GO_Central"/>
</dbReference>
<dbReference type="Gene3D" id="3.30.465.10">
    <property type="match status" value="1"/>
</dbReference>
<keyword evidence="8" id="KW-0256">Endoplasmic reticulum</keyword>
<dbReference type="GO" id="GO:0071949">
    <property type="term" value="F:FAD binding"/>
    <property type="evidence" value="ECO:0007669"/>
    <property type="project" value="UniProtKB-UniRule"/>
</dbReference>
<comment type="catalytic activity">
    <reaction evidence="8">
        <text>L-gulono-1,4-lactone + O2 = L-ascorbate + H2O2 + H(+)</text>
        <dbReference type="Rhea" id="RHEA:32363"/>
        <dbReference type="ChEBI" id="CHEBI:15378"/>
        <dbReference type="ChEBI" id="CHEBI:15379"/>
        <dbReference type="ChEBI" id="CHEBI:16240"/>
        <dbReference type="ChEBI" id="CHEBI:17587"/>
        <dbReference type="ChEBI" id="CHEBI:38290"/>
        <dbReference type="EC" id="1.1.3.8"/>
    </reaction>
</comment>
<dbReference type="KEGG" id="nve:5516954"/>
<dbReference type="InterPro" id="IPR006094">
    <property type="entry name" value="Oxid_FAD_bind_N"/>
</dbReference>
<dbReference type="Gene3D" id="1.10.45.10">
    <property type="entry name" value="Vanillyl-alcohol Oxidase, Chain A, domain 4"/>
    <property type="match status" value="1"/>
</dbReference>
<dbReference type="PROSITE" id="PS51387">
    <property type="entry name" value="FAD_PCMH"/>
    <property type="match status" value="1"/>
</dbReference>
<comment type="subcellular location">
    <subcellularLocation>
        <location evidence="2">Membrane</location>
    </subcellularLocation>
    <subcellularLocation>
        <location evidence="8">Microsome membrane</location>
        <topology evidence="8">Single-pass membrane protein</topology>
    </subcellularLocation>
    <subcellularLocation>
        <location evidence="8">Endoplasmic reticulum membrane</location>
        <topology evidence="8">Single-pass membrane protein</topology>
    </subcellularLocation>
</comment>
<evidence type="ECO:0000256" key="8">
    <source>
        <dbReference type="RuleBase" id="RU367158"/>
    </source>
</evidence>
<dbReference type="GO" id="GO:0050105">
    <property type="term" value="F:L-gulonolactone oxidase activity"/>
    <property type="evidence" value="ECO:0007669"/>
    <property type="project" value="UniProtKB-EC"/>
</dbReference>
<dbReference type="GO" id="GO:0003885">
    <property type="term" value="F:D-arabinono-1,4-lactone oxidase activity"/>
    <property type="evidence" value="ECO:0007669"/>
    <property type="project" value="UniProtKB-UniRule"/>
</dbReference>
<dbReference type="EC" id="1.1.3.8" evidence="8"/>
<reference evidence="10 11" key="1">
    <citation type="journal article" date="2007" name="Science">
        <title>Sea anemone genome reveals ancestral eumetazoan gene repertoire and genomic organization.</title>
        <authorList>
            <person name="Putnam N.H."/>
            <person name="Srivastava M."/>
            <person name="Hellsten U."/>
            <person name="Dirks B."/>
            <person name="Chapman J."/>
            <person name="Salamov A."/>
            <person name="Terry A."/>
            <person name="Shapiro H."/>
            <person name="Lindquist E."/>
            <person name="Kapitonov V.V."/>
            <person name="Jurka J."/>
            <person name="Genikhovich G."/>
            <person name="Grigoriev I.V."/>
            <person name="Lucas S.M."/>
            <person name="Steele R.E."/>
            <person name="Finnerty J.R."/>
            <person name="Technau U."/>
            <person name="Martindale M.Q."/>
            <person name="Rokhsar D.S."/>
        </authorList>
    </citation>
    <scope>NUCLEOTIDE SEQUENCE [LARGE SCALE GENOMIC DNA]</scope>
    <source>
        <strain evidence="11">CH2 X CH6</strain>
    </source>
</reference>
<keyword evidence="8" id="KW-0492">Microsome</keyword>
<evidence type="ECO:0000259" key="9">
    <source>
        <dbReference type="PROSITE" id="PS51387"/>
    </source>
</evidence>
<dbReference type="InterPro" id="IPR036318">
    <property type="entry name" value="FAD-bd_PCMH-like_sf"/>
</dbReference>
<dbReference type="OrthoDB" id="610608at2759"/>
<protein>
    <recommendedName>
        <fullName evidence="8">L-gulonolactone oxidase</fullName>
        <shortName evidence="8">LGO</shortName>
        <ecNumber evidence="8">1.1.3.8</ecNumber>
    </recommendedName>
</protein>
<keyword evidence="6 8" id="KW-0560">Oxidoreductase</keyword>
<dbReference type="Gene3D" id="3.30.43.10">
    <property type="entry name" value="Uridine Diphospho-n-acetylenolpyruvylglucosamine Reductase, domain 2"/>
    <property type="match status" value="1"/>
</dbReference>
<keyword evidence="8" id="KW-1133">Transmembrane helix</keyword>
<evidence type="ECO:0000313" key="11">
    <source>
        <dbReference type="Proteomes" id="UP000001593"/>
    </source>
</evidence>
<accession>A7RU13</accession>
<keyword evidence="7 8" id="KW-0472">Membrane</keyword>
<keyword evidence="4 8" id="KW-0285">Flavoprotein</keyword>